<dbReference type="SUPFAM" id="SSF54928">
    <property type="entry name" value="RNA-binding domain, RBD"/>
    <property type="match status" value="2"/>
</dbReference>
<dbReference type="Pfam" id="PF00076">
    <property type="entry name" value="RRM_1"/>
    <property type="match status" value="1"/>
</dbReference>
<evidence type="ECO:0000259" key="2">
    <source>
        <dbReference type="PROSITE" id="PS50102"/>
    </source>
</evidence>
<protein>
    <recommendedName>
        <fullName evidence="2">RRM domain-containing protein</fullName>
    </recommendedName>
</protein>
<dbReference type="InterPro" id="IPR035979">
    <property type="entry name" value="RBD_domain_sf"/>
</dbReference>
<dbReference type="GO" id="GO:0003723">
    <property type="term" value="F:RNA binding"/>
    <property type="evidence" value="ECO:0007669"/>
    <property type="project" value="UniProtKB-UniRule"/>
</dbReference>
<sequence length="263" mass="29856">MVGNYVEKLVDLKKEHYNSLFFSFETVVKRTCESEKIDRNDLLNLQDKELGSRIALLETNLVAQTKKFLENNGIFLDKISGKSENVLVLRNSDLMGALDLVKGEFKVNIAPSKCLALLTFKDLSDASRCYRDLNMRRFKNEVIYCEFAPTSSLLLPNNSSLIDKTGQPILNNCESPKPTNEKQTNKIIVKNVPFQATQDELKSIFSSFTHVLDVRLPKKSDGTHRGFAFIVLDSPRHVDDAIEYFSSSTHLYGRRLVLEKAKS</sequence>
<dbReference type="InterPro" id="IPR012677">
    <property type="entry name" value="Nucleotide-bd_a/b_plait_sf"/>
</dbReference>
<dbReference type="STRING" id="993615.L2GK10"/>
<dbReference type="Proteomes" id="UP000011082">
    <property type="component" value="Unassembled WGS sequence"/>
</dbReference>
<feature type="domain" description="RRM" evidence="2">
    <location>
        <begin position="185"/>
        <end position="263"/>
    </location>
</feature>
<reference evidence="4" key="1">
    <citation type="submission" date="2011-05" db="EMBL/GenBank/DDBJ databases">
        <title>The genome sequence of Vittaforma corneae strain ATCC 50505.</title>
        <authorList>
            <consortium name="The Broad Institute Genome Sequencing Platform"/>
            <person name="Cuomo C."/>
            <person name="Didier E."/>
            <person name="Bowers L."/>
            <person name="Young S.K."/>
            <person name="Zeng Q."/>
            <person name="Gargeya S."/>
            <person name="Fitzgerald M."/>
            <person name="Haas B."/>
            <person name="Abouelleil A."/>
            <person name="Alvarado L."/>
            <person name="Arachchi H.M."/>
            <person name="Berlin A."/>
            <person name="Chapman S.B."/>
            <person name="Gearin G."/>
            <person name="Goldberg J."/>
            <person name="Griggs A."/>
            <person name="Gujja S."/>
            <person name="Hansen M."/>
            <person name="Heiman D."/>
            <person name="Howarth C."/>
            <person name="Larimer J."/>
            <person name="Lui A."/>
            <person name="MacDonald P.J.P."/>
            <person name="McCowen C."/>
            <person name="Montmayeur A."/>
            <person name="Murphy C."/>
            <person name="Neiman D."/>
            <person name="Pearson M."/>
            <person name="Priest M."/>
            <person name="Roberts A."/>
            <person name="Saif S."/>
            <person name="Shea T."/>
            <person name="Sisk P."/>
            <person name="Stolte C."/>
            <person name="Sykes S."/>
            <person name="Wortman J."/>
            <person name="Nusbaum C."/>
            <person name="Birren B."/>
        </authorList>
    </citation>
    <scope>NUCLEOTIDE SEQUENCE [LARGE SCALE GENOMIC DNA]</scope>
    <source>
        <strain evidence="4">ATCC 50505</strain>
    </source>
</reference>
<dbReference type="RefSeq" id="XP_007605225.1">
    <property type="nucleotide sequence ID" value="XM_007605163.1"/>
</dbReference>
<dbReference type="CDD" id="cd12320">
    <property type="entry name" value="RRM6_RBM19_RRM5_MRD1"/>
    <property type="match status" value="1"/>
</dbReference>
<dbReference type="OMA" id="VIYCEFA"/>
<dbReference type="HOGENOM" id="CLU_008479_2_0_1"/>
<dbReference type="PROSITE" id="PS50102">
    <property type="entry name" value="RRM"/>
    <property type="match status" value="1"/>
</dbReference>
<accession>L2GK10</accession>
<dbReference type="PANTHER" id="PTHR48034">
    <property type="entry name" value="TRANSFORMER-2 SEX-DETERMINING PROTEIN-RELATED"/>
    <property type="match status" value="1"/>
</dbReference>
<keyword evidence="1" id="KW-0694">RNA-binding</keyword>
<gene>
    <name evidence="3" type="ORF">VICG_01780</name>
</gene>
<keyword evidence="4" id="KW-1185">Reference proteome</keyword>
<evidence type="ECO:0000256" key="1">
    <source>
        <dbReference type="PROSITE-ProRule" id="PRU00176"/>
    </source>
</evidence>
<dbReference type="AlphaFoldDB" id="L2GK10"/>
<dbReference type="VEuPathDB" id="MicrosporidiaDB:VICG_01780"/>
<dbReference type="Gene3D" id="3.30.70.330">
    <property type="match status" value="2"/>
</dbReference>
<dbReference type="InterPro" id="IPR000504">
    <property type="entry name" value="RRM_dom"/>
</dbReference>
<dbReference type="EMBL" id="JH370148">
    <property type="protein sequence ID" value="ELA41181.1"/>
    <property type="molecule type" value="Genomic_DNA"/>
</dbReference>
<proteinExistence type="predicted"/>
<evidence type="ECO:0000313" key="3">
    <source>
        <dbReference type="EMBL" id="ELA41181.1"/>
    </source>
</evidence>
<dbReference type="InterPro" id="IPR050441">
    <property type="entry name" value="RBM"/>
</dbReference>
<evidence type="ECO:0000313" key="4">
    <source>
        <dbReference type="Proteomes" id="UP000011082"/>
    </source>
</evidence>
<name>L2GK10_VITCO</name>
<dbReference type="SMART" id="SM00360">
    <property type="entry name" value="RRM"/>
    <property type="match status" value="1"/>
</dbReference>
<organism evidence="3 4">
    <name type="scientific">Vittaforma corneae (strain ATCC 50505)</name>
    <name type="common">Microsporidian parasite</name>
    <name type="synonym">Nosema corneum</name>
    <dbReference type="NCBI Taxonomy" id="993615"/>
    <lineage>
        <taxon>Eukaryota</taxon>
        <taxon>Fungi</taxon>
        <taxon>Fungi incertae sedis</taxon>
        <taxon>Microsporidia</taxon>
        <taxon>Nosematidae</taxon>
        <taxon>Vittaforma</taxon>
    </lineage>
</organism>
<dbReference type="InParanoid" id="L2GK10"/>
<dbReference type="GeneID" id="19882490"/>
<dbReference type="OrthoDB" id="2195707at2759"/>